<evidence type="ECO:0000256" key="10">
    <source>
        <dbReference type="ARBA" id="ARBA00023065"/>
    </source>
</evidence>
<comment type="catalytic activity">
    <reaction evidence="13">
        <text>4 Fe(2+) + O2 + 4 H(+) = 4 Fe(3+) + 2 H2O</text>
        <dbReference type="Rhea" id="RHEA:11148"/>
        <dbReference type="ChEBI" id="CHEBI:15377"/>
        <dbReference type="ChEBI" id="CHEBI:15378"/>
        <dbReference type="ChEBI" id="CHEBI:15379"/>
        <dbReference type="ChEBI" id="CHEBI:29033"/>
        <dbReference type="ChEBI" id="CHEBI:29034"/>
        <dbReference type="EC" id="1.16.3.1"/>
    </reaction>
</comment>
<keyword evidence="12" id="KW-0350">Heme biosynthesis</keyword>
<dbReference type="GO" id="GO:0051537">
    <property type="term" value="F:2 iron, 2 sulfur cluster binding"/>
    <property type="evidence" value="ECO:0007669"/>
    <property type="project" value="TreeGrafter"/>
</dbReference>
<dbReference type="GO" id="GO:0005739">
    <property type="term" value="C:mitochondrion"/>
    <property type="evidence" value="ECO:0007669"/>
    <property type="project" value="UniProtKB-SubCell"/>
</dbReference>
<name>A0AB39ZM52_DROSZ</name>
<evidence type="ECO:0000256" key="9">
    <source>
        <dbReference type="ARBA" id="ARBA00023004"/>
    </source>
</evidence>
<keyword evidence="8" id="KW-0560">Oxidoreductase</keyword>
<dbReference type="InterPro" id="IPR002908">
    <property type="entry name" value="Frataxin/CyaY"/>
</dbReference>
<evidence type="ECO:0000256" key="2">
    <source>
        <dbReference type="ARBA" id="ARBA00008183"/>
    </source>
</evidence>
<keyword evidence="11" id="KW-0496">Mitochondrion</keyword>
<keyword evidence="9" id="KW-0408">Iron</keyword>
<dbReference type="CDD" id="cd00503">
    <property type="entry name" value="Frataxin"/>
    <property type="match status" value="1"/>
</dbReference>
<dbReference type="SUPFAM" id="SSF55387">
    <property type="entry name" value="Frataxin/Nqo15-like"/>
    <property type="match status" value="1"/>
</dbReference>
<dbReference type="InterPro" id="IPR036524">
    <property type="entry name" value="Frataxin/CyaY_sf"/>
</dbReference>
<keyword evidence="14" id="KW-1185">Reference proteome</keyword>
<evidence type="ECO:0000256" key="5">
    <source>
        <dbReference type="ARBA" id="ARBA00022448"/>
    </source>
</evidence>
<sequence length="190" mass="21023">MFAGRLLARLNRKQTCLATIGSWRMSQGLVGQVNLPRTPTAGTQAIQLEEPSASRRFFSSQIETESTLDSASYERVCSDTLDGLCDYFEQLTENAPELQGTDVAYGDGVLTVNLGHKHGTYVINRQTPNKQIWLSSPTSGPKRFDFVGTVAAGRWIYKHSGQSLHELLQDEIPGILNSQSVDFLHLPYCS</sequence>
<evidence type="ECO:0000256" key="11">
    <source>
        <dbReference type="ARBA" id="ARBA00023128"/>
    </source>
</evidence>
<reference evidence="15" key="1">
    <citation type="submission" date="2025-08" db="UniProtKB">
        <authorList>
            <consortium name="RefSeq"/>
        </authorList>
    </citation>
    <scope>IDENTIFICATION</scope>
</reference>
<keyword evidence="7" id="KW-0809">Transit peptide</keyword>
<evidence type="ECO:0000256" key="7">
    <source>
        <dbReference type="ARBA" id="ARBA00022946"/>
    </source>
</evidence>
<accession>A0AB39ZM52</accession>
<keyword evidence="10" id="KW-0406">Ion transport</keyword>
<evidence type="ECO:0000256" key="13">
    <source>
        <dbReference type="ARBA" id="ARBA00047990"/>
    </source>
</evidence>
<evidence type="ECO:0000256" key="1">
    <source>
        <dbReference type="ARBA" id="ARBA00004173"/>
    </source>
</evidence>
<evidence type="ECO:0000256" key="6">
    <source>
        <dbReference type="ARBA" id="ARBA00022496"/>
    </source>
</evidence>
<dbReference type="PROSITE" id="PS01344">
    <property type="entry name" value="FRATAXIN_1"/>
    <property type="match status" value="1"/>
</dbReference>
<dbReference type="SMART" id="SM01219">
    <property type="entry name" value="Frataxin_Cyay"/>
    <property type="match status" value="1"/>
</dbReference>
<dbReference type="PROSITE" id="PS50810">
    <property type="entry name" value="FRATAXIN_2"/>
    <property type="match status" value="1"/>
</dbReference>
<dbReference type="Gene3D" id="3.30.920.10">
    <property type="entry name" value="Frataxin/CyaY"/>
    <property type="match status" value="1"/>
</dbReference>
<dbReference type="PANTHER" id="PTHR16821">
    <property type="entry name" value="FRATAXIN"/>
    <property type="match status" value="1"/>
</dbReference>
<dbReference type="GO" id="GO:0016226">
    <property type="term" value="P:iron-sulfur cluster assembly"/>
    <property type="evidence" value="ECO:0007669"/>
    <property type="project" value="InterPro"/>
</dbReference>
<dbReference type="EC" id="1.16.3.1" evidence="3"/>
<proteinExistence type="inferred from homology"/>
<dbReference type="GO" id="GO:0008198">
    <property type="term" value="F:ferrous iron binding"/>
    <property type="evidence" value="ECO:0007669"/>
    <property type="project" value="TreeGrafter"/>
</dbReference>
<gene>
    <name evidence="15" type="primary">fh</name>
</gene>
<dbReference type="InterPro" id="IPR020895">
    <property type="entry name" value="Frataxin_CS"/>
</dbReference>
<dbReference type="PANTHER" id="PTHR16821:SF2">
    <property type="entry name" value="FRATAXIN, MITOCHONDRIAL"/>
    <property type="match status" value="1"/>
</dbReference>
<dbReference type="GO" id="GO:0006783">
    <property type="term" value="P:heme biosynthetic process"/>
    <property type="evidence" value="ECO:0007669"/>
    <property type="project" value="UniProtKB-KW"/>
</dbReference>
<organism evidence="14 15">
    <name type="scientific">Drosophila suzukii</name>
    <name type="common">Spotted-wing drosophila fruit fly</name>
    <dbReference type="NCBI Taxonomy" id="28584"/>
    <lineage>
        <taxon>Eukaryota</taxon>
        <taxon>Metazoa</taxon>
        <taxon>Ecdysozoa</taxon>
        <taxon>Arthropoda</taxon>
        <taxon>Hexapoda</taxon>
        <taxon>Insecta</taxon>
        <taxon>Pterygota</taxon>
        <taxon>Neoptera</taxon>
        <taxon>Endopterygota</taxon>
        <taxon>Diptera</taxon>
        <taxon>Brachycera</taxon>
        <taxon>Muscomorpha</taxon>
        <taxon>Ephydroidea</taxon>
        <taxon>Drosophilidae</taxon>
        <taxon>Drosophila</taxon>
        <taxon>Sophophora</taxon>
    </lineage>
</organism>
<evidence type="ECO:0000313" key="15">
    <source>
        <dbReference type="RefSeq" id="XP_016939004.1"/>
    </source>
</evidence>
<dbReference type="NCBIfam" id="TIGR03421">
    <property type="entry name" value="FeS_CyaY"/>
    <property type="match status" value="1"/>
</dbReference>
<dbReference type="RefSeq" id="XP_016939004.1">
    <property type="nucleotide sequence ID" value="XM_017083515.4"/>
</dbReference>
<dbReference type="AlphaFoldDB" id="A0AB39ZM52"/>
<dbReference type="Pfam" id="PF01491">
    <property type="entry name" value="Frataxin_Cyay"/>
    <property type="match status" value="1"/>
</dbReference>
<dbReference type="GO" id="GO:0008199">
    <property type="term" value="F:ferric iron binding"/>
    <property type="evidence" value="ECO:0007669"/>
    <property type="project" value="InterPro"/>
</dbReference>
<evidence type="ECO:0000256" key="8">
    <source>
        <dbReference type="ARBA" id="ARBA00023002"/>
    </source>
</evidence>
<dbReference type="CTD" id="2271"/>
<dbReference type="GeneID" id="108016761"/>
<dbReference type="GO" id="GO:0004322">
    <property type="term" value="F:ferroxidase activity"/>
    <property type="evidence" value="ECO:0007669"/>
    <property type="project" value="UniProtKB-EC"/>
</dbReference>
<evidence type="ECO:0000313" key="14">
    <source>
        <dbReference type="Proteomes" id="UP001652628"/>
    </source>
</evidence>
<dbReference type="NCBIfam" id="TIGR03422">
    <property type="entry name" value="mito_frataxin"/>
    <property type="match status" value="1"/>
</dbReference>
<dbReference type="FunFam" id="3.30.920.10:FF:000002">
    <property type="entry name" value="Frataxin, mitochondrial"/>
    <property type="match status" value="1"/>
</dbReference>
<comment type="subcellular location">
    <subcellularLocation>
        <location evidence="1">Mitochondrion</location>
    </subcellularLocation>
</comment>
<dbReference type="InterPro" id="IPR017789">
    <property type="entry name" value="Frataxin"/>
</dbReference>
<keyword evidence="5" id="KW-0813">Transport</keyword>
<evidence type="ECO:0000256" key="3">
    <source>
        <dbReference type="ARBA" id="ARBA00013107"/>
    </source>
</evidence>
<dbReference type="GO" id="GO:0006826">
    <property type="term" value="P:iron ion transport"/>
    <property type="evidence" value="ECO:0007669"/>
    <property type="project" value="UniProtKB-KW"/>
</dbReference>
<dbReference type="Proteomes" id="UP001652628">
    <property type="component" value="Chromosome X"/>
</dbReference>
<keyword evidence="4" id="KW-0409">Iron storage</keyword>
<protein>
    <recommendedName>
        <fullName evidence="3">ferroxidase</fullName>
        <ecNumber evidence="3">1.16.3.1</ecNumber>
    </recommendedName>
</protein>
<dbReference type="GO" id="GO:0006879">
    <property type="term" value="P:intracellular iron ion homeostasis"/>
    <property type="evidence" value="ECO:0007669"/>
    <property type="project" value="UniProtKB-KW"/>
</dbReference>
<comment type="similarity">
    <text evidence="2">Belongs to the frataxin family.</text>
</comment>
<evidence type="ECO:0000256" key="4">
    <source>
        <dbReference type="ARBA" id="ARBA00022434"/>
    </source>
</evidence>
<evidence type="ECO:0000256" key="12">
    <source>
        <dbReference type="ARBA" id="ARBA00023133"/>
    </source>
</evidence>
<keyword evidence="6" id="KW-0410">Iron transport</keyword>
<dbReference type="PRINTS" id="PR00904">
    <property type="entry name" value="FRATAXIN"/>
</dbReference>
<dbReference type="GO" id="GO:0034986">
    <property type="term" value="F:iron chaperone activity"/>
    <property type="evidence" value="ECO:0007669"/>
    <property type="project" value="TreeGrafter"/>
</dbReference>